<keyword evidence="2" id="KW-0812">Transmembrane</keyword>
<dbReference type="Pfam" id="PF12796">
    <property type="entry name" value="Ank_2"/>
    <property type="match status" value="2"/>
</dbReference>
<dbReference type="Proteomes" id="UP000298416">
    <property type="component" value="Unassembled WGS sequence"/>
</dbReference>
<name>A0A8X8Z146_SALSN</name>
<dbReference type="InterPro" id="IPR036770">
    <property type="entry name" value="Ankyrin_rpt-contain_sf"/>
</dbReference>
<dbReference type="Pfam" id="PF00023">
    <property type="entry name" value="Ank"/>
    <property type="match status" value="1"/>
</dbReference>
<evidence type="ECO:0000313" key="5">
    <source>
        <dbReference type="Proteomes" id="UP000298416"/>
    </source>
</evidence>
<feature type="transmembrane region" description="Helical" evidence="2">
    <location>
        <begin position="982"/>
        <end position="1004"/>
    </location>
</feature>
<gene>
    <name evidence="4" type="ORF">SASPL_149757</name>
</gene>
<feature type="transmembrane region" description="Helical" evidence="2">
    <location>
        <begin position="448"/>
        <end position="468"/>
    </location>
</feature>
<dbReference type="Pfam" id="PF13962">
    <property type="entry name" value="PGG"/>
    <property type="match status" value="2"/>
</dbReference>
<reference evidence="4" key="1">
    <citation type="submission" date="2018-01" db="EMBL/GenBank/DDBJ databases">
        <authorList>
            <person name="Mao J.F."/>
        </authorList>
    </citation>
    <scope>NUCLEOTIDE SEQUENCE</scope>
    <source>
        <strain evidence="4">Huo1</strain>
        <tissue evidence="4">Leaf</tissue>
    </source>
</reference>
<feature type="transmembrane region" description="Helical" evidence="2">
    <location>
        <begin position="533"/>
        <end position="555"/>
    </location>
</feature>
<dbReference type="Gene3D" id="1.25.40.20">
    <property type="entry name" value="Ankyrin repeat-containing domain"/>
    <property type="match status" value="3"/>
</dbReference>
<feature type="transmembrane region" description="Helical" evidence="2">
    <location>
        <begin position="1025"/>
        <end position="1047"/>
    </location>
</feature>
<evidence type="ECO:0000313" key="4">
    <source>
        <dbReference type="EMBL" id="KAG6388332.1"/>
    </source>
</evidence>
<feature type="transmembrane region" description="Helical" evidence="2">
    <location>
        <begin position="488"/>
        <end position="513"/>
    </location>
</feature>
<dbReference type="PROSITE" id="PS50297">
    <property type="entry name" value="ANK_REP_REGION"/>
    <property type="match status" value="2"/>
</dbReference>
<feature type="repeat" description="ANK" evidence="1">
    <location>
        <begin position="647"/>
        <end position="670"/>
    </location>
</feature>
<feature type="domain" description="PGG" evidence="3">
    <location>
        <begin position="934"/>
        <end position="1044"/>
    </location>
</feature>
<dbReference type="InterPro" id="IPR026961">
    <property type="entry name" value="PGG_dom"/>
</dbReference>
<comment type="caution">
    <text evidence="4">The sequence shown here is derived from an EMBL/GenBank/DDBJ whole genome shotgun (WGS) entry which is preliminary data.</text>
</comment>
<dbReference type="GO" id="GO:0016020">
    <property type="term" value="C:membrane"/>
    <property type="evidence" value="ECO:0007669"/>
    <property type="project" value="TreeGrafter"/>
</dbReference>
<accession>A0A8X8Z146</accession>
<dbReference type="PANTHER" id="PTHR24177:SF434">
    <property type="entry name" value="PGG DOMAIN-CONTAINING PROTEIN"/>
    <property type="match status" value="1"/>
</dbReference>
<keyword evidence="1" id="KW-0040">ANK repeat</keyword>
<dbReference type="EMBL" id="PNBA02000020">
    <property type="protein sequence ID" value="KAG6388332.1"/>
    <property type="molecule type" value="Genomic_DNA"/>
</dbReference>
<feature type="transmembrane region" description="Helical" evidence="2">
    <location>
        <begin position="943"/>
        <end position="962"/>
    </location>
</feature>
<keyword evidence="2" id="KW-1133">Transmembrane helix</keyword>
<feature type="repeat" description="ANK" evidence="1">
    <location>
        <begin position="161"/>
        <end position="183"/>
    </location>
</feature>
<keyword evidence="5" id="KW-1185">Reference proteome</keyword>
<reference evidence="4" key="2">
    <citation type="submission" date="2020-08" db="EMBL/GenBank/DDBJ databases">
        <title>Plant Genome Project.</title>
        <authorList>
            <person name="Zhang R.-G."/>
        </authorList>
    </citation>
    <scope>NUCLEOTIDE SEQUENCE</scope>
    <source>
        <strain evidence="4">Huo1</strain>
        <tissue evidence="4">Leaf</tissue>
    </source>
</reference>
<feature type="transmembrane region" description="Helical" evidence="2">
    <location>
        <begin position="562"/>
        <end position="580"/>
    </location>
</feature>
<evidence type="ECO:0000256" key="1">
    <source>
        <dbReference type="PROSITE-ProRule" id="PRU00023"/>
    </source>
</evidence>
<evidence type="ECO:0000256" key="2">
    <source>
        <dbReference type="SAM" id="Phobius"/>
    </source>
</evidence>
<dbReference type="PANTHER" id="PTHR24177">
    <property type="entry name" value="CASKIN"/>
    <property type="match status" value="1"/>
</dbReference>
<protein>
    <recommendedName>
        <fullName evidence="3">PGG domain-containing protein</fullName>
    </recommendedName>
</protein>
<feature type="transmembrane region" description="Helical" evidence="2">
    <location>
        <begin position="1053"/>
        <end position="1079"/>
    </location>
</feature>
<dbReference type="AlphaFoldDB" id="A0A8X8Z146"/>
<keyword evidence="2" id="KW-0472">Membrane</keyword>
<organism evidence="4">
    <name type="scientific">Salvia splendens</name>
    <name type="common">Scarlet sage</name>
    <dbReference type="NCBI Taxonomy" id="180675"/>
    <lineage>
        <taxon>Eukaryota</taxon>
        <taxon>Viridiplantae</taxon>
        <taxon>Streptophyta</taxon>
        <taxon>Embryophyta</taxon>
        <taxon>Tracheophyta</taxon>
        <taxon>Spermatophyta</taxon>
        <taxon>Magnoliopsida</taxon>
        <taxon>eudicotyledons</taxon>
        <taxon>Gunneridae</taxon>
        <taxon>Pentapetalae</taxon>
        <taxon>asterids</taxon>
        <taxon>lamiids</taxon>
        <taxon>Lamiales</taxon>
        <taxon>Lamiaceae</taxon>
        <taxon>Nepetoideae</taxon>
        <taxon>Mentheae</taxon>
        <taxon>Salviinae</taxon>
        <taxon>Salvia</taxon>
        <taxon>Salvia subgen. Calosphace</taxon>
        <taxon>core Calosphace</taxon>
    </lineage>
</organism>
<sequence length="1175" mass="132592">MKRLVTTSSGRQVYGPKWQNIEGKDEIERDAGDHLVSIKSSTIADHVSDEDISVNQAWKESMYKAALEGDWEAAGVVLARHPTLARDHITEERDRALHVAVAREHEEFVRKLVQNMSPDDVALLDGHGYTACCYAAVSGEIRIADLIFQRNPNLSASRDINGATPLHKAALHGNKEMVSYLLKWTKVEDLSRGEWFDLLVNVICCKMYGVALELLERDGPLATMRNEQGTALHHLARHEVEDVKRSRFKAIVLDLLLVHSELIGERMFGAMQPDLCSLAEKIWTEIQKLERLRVLELIKNPPILHDAAKVGNVELITMLTSTYPDLLWDIDSDGYTIFHIAVIYRQEIVFGLIHETGAAKHFIAISQDQNGDNILHLAAKLAHPNARRIVTESTIEMQREIVWFMEVEAIVPPPCLEMRNKEGKTPQELFSKEHESLQEKAETWMRNAAHSCMLIATILLTLVFAAAFQVPGGNEDSGLPVHIKRNWFTCFIIFEAVAMFSATMSITVCWSVMTSSFEEDQFMQILPNLLKLGLIILVISLVASISAFVSAYFLVFVGARALLVKFVILLVYIVLVYAVLYQFDKIWLNVILPGYLAQKLSTPVWRRRRNRSDGDSMYEAVLEGDWEAIEKLLERAPSLAFVEINERGDRALHLAAAMGNEEIVRELVERISSCDDLALLDGRGCTACCYAAISGDVEVADIMLRKNPCLVTARDKNNATPLHKAAFCGNKEMVSYFLKSTKVEDFSNQEWFDILLLLVRTRMYDVGLELLEKNVSLATMRNEEGTVLHALARQDISHFRANRRILDSRHVKKATMKGVPRRQIEGVMQPDLQLLAEKVWTEVQRLDRARVRDLMKNPLILHDAARFGNVELITMLTRDYPNLIWETDSDGYTIFHEVEAISTASYLERRNKEGQTSREVFSKEHKSLLEKSEMWMRNTADSCMLIATIMLTVVFTAAFTVPGGNNKDGLPALLHKSWFTCFVIFEALALFGSTLSIIVFWSIMTSSFEESQFLNTLPTQMKVGLIGLLISLVGSISTFMSAYFLMFVSVRGWLVKLVIIDVYVTVLLAIGIEIVKLLLNTNLQRFLSELVPRATPENLHDGSMAWHDGSMALHNGSIAWHYGSMALHDGLTSQHDGTMARWPYTMARRPSMMARWPDTMARLPSIVALHDGSTT</sequence>
<proteinExistence type="predicted"/>
<dbReference type="PROSITE" id="PS50088">
    <property type="entry name" value="ANK_REPEAT"/>
    <property type="match status" value="2"/>
</dbReference>
<evidence type="ECO:0000259" key="3">
    <source>
        <dbReference type="Pfam" id="PF13962"/>
    </source>
</evidence>
<feature type="domain" description="PGG" evidence="3">
    <location>
        <begin position="443"/>
        <end position="554"/>
    </location>
</feature>
<dbReference type="SMART" id="SM00248">
    <property type="entry name" value="ANK"/>
    <property type="match status" value="10"/>
</dbReference>
<dbReference type="InterPro" id="IPR002110">
    <property type="entry name" value="Ankyrin_rpt"/>
</dbReference>
<dbReference type="SUPFAM" id="SSF48403">
    <property type="entry name" value="Ankyrin repeat"/>
    <property type="match status" value="3"/>
</dbReference>